<dbReference type="GO" id="GO:0007155">
    <property type="term" value="P:cell adhesion"/>
    <property type="evidence" value="ECO:0007669"/>
    <property type="project" value="UniProtKB-KW"/>
</dbReference>
<keyword evidence="7 9" id="KW-0176">Collagen</keyword>
<evidence type="ECO:0000256" key="7">
    <source>
        <dbReference type="ARBA" id="ARBA00023119"/>
    </source>
</evidence>
<dbReference type="SUPFAM" id="SSF53300">
    <property type="entry name" value="vWA-like"/>
    <property type="match status" value="2"/>
</dbReference>
<feature type="domain" description="VWFA" evidence="8">
    <location>
        <begin position="227"/>
        <end position="400"/>
    </location>
</feature>
<dbReference type="Gene3D" id="3.40.50.410">
    <property type="entry name" value="von Willebrand factor, type A domain"/>
    <property type="match status" value="2"/>
</dbReference>
<keyword evidence="5" id="KW-0677">Repeat</keyword>
<keyword evidence="6" id="KW-0130">Cell adhesion</keyword>
<dbReference type="FunFam" id="3.40.50.410:FF:000003">
    <property type="entry name" value="Collagen type VI alpha 3 chain"/>
    <property type="match status" value="2"/>
</dbReference>
<dbReference type="PROSITE" id="PS50234">
    <property type="entry name" value="VWFA"/>
    <property type="match status" value="2"/>
</dbReference>
<name>A0AA47NVR0_MERPO</name>
<dbReference type="SMART" id="SM00327">
    <property type="entry name" value="VWA"/>
    <property type="match status" value="2"/>
</dbReference>
<reference evidence="9" key="1">
    <citation type="journal article" date="2023" name="Front. Mar. Sci.">
        <title>A new Merluccius polli reference genome to investigate the effects of global change in West African waters.</title>
        <authorList>
            <person name="Mateo J.L."/>
            <person name="Blanco-Fernandez C."/>
            <person name="Garcia-Vazquez E."/>
            <person name="Machado-Schiaffino G."/>
        </authorList>
    </citation>
    <scope>NUCLEOTIDE SEQUENCE</scope>
    <source>
        <strain evidence="9">C29</strain>
        <tissue evidence="9">Fin</tissue>
    </source>
</reference>
<dbReference type="Pfam" id="PF00092">
    <property type="entry name" value="VWA"/>
    <property type="match status" value="2"/>
</dbReference>
<sequence>MVGVAQRTIVVQNEFPEAYEIGKRDIIFLLDSTMGATVIISMREFIKRFIDQIPIGPDAVQIGVAQFSNIGRLEIDLNSHGSREEITQALGKIKARPGKTVNIGAALDFVRTNMFRADKGSRLSQGVPQLLLLLTSKKSSDSVDQPAQALQEMGVLTLAAGSKTADVAELKRIAFTESLVFFINDFRSLYRNPKQIISPLSILSGILVTEEPELEITTVQTAKVVRDIVFLVDGSSYVGNHNLPFVQQFITNVVNMLDVQPDRVQFGLMQFSERPKIEFYLNSHKNKQDVLNRISQMTVMGGSVLNTGAAMSYALSNMFQASTGSRRKQNIPQVLVLITGGPAHDEVKRVADRMAMAGVLTFTVSTGQADPQLLRSVAFVPELAYHVENFPDMPKLVEPIMRPLITVHGVTVVTETTETGGHPTFLIDGSDNVRADFPYSQD</sequence>
<dbReference type="PANTHER" id="PTHR24020">
    <property type="entry name" value="COLLAGEN ALPHA"/>
    <property type="match status" value="1"/>
</dbReference>
<protein>
    <submittedName>
        <fullName evidence="9">Collagen alpha-3(VI) chain</fullName>
    </submittedName>
</protein>
<comment type="subcellular location">
    <subcellularLocation>
        <location evidence="1">Secreted</location>
        <location evidence="1">Extracellular space</location>
        <location evidence="1">Extracellular matrix</location>
    </subcellularLocation>
</comment>
<evidence type="ECO:0000256" key="2">
    <source>
        <dbReference type="ARBA" id="ARBA00022525"/>
    </source>
</evidence>
<keyword evidence="2" id="KW-0964">Secreted</keyword>
<dbReference type="InterPro" id="IPR002035">
    <property type="entry name" value="VWF_A"/>
</dbReference>
<dbReference type="PANTHER" id="PTHR24020:SF13">
    <property type="entry name" value="COLLAGEN ALPHA-3(VI) CHAIN"/>
    <property type="match status" value="1"/>
</dbReference>
<feature type="domain" description="VWFA" evidence="8">
    <location>
        <begin position="25"/>
        <end position="200"/>
    </location>
</feature>
<dbReference type="GO" id="GO:0005581">
    <property type="term" value="C:collagen trimer"/>
    <property type="evidence" value="ECO:0007669"/>
    <property type="project" value="UniProtKB-KW"/>
</dbReference>
<evidence type="ECO:0000256" key="5">
    <source>
        <dbReference type="ARBA" id="ARBA00022737"/>
    </source>
</evidence>
<dbReference type="PRINTS" id="PR00453">
    <property type="entry name" value="VWFADOMAIN"/>
</dbReference>
<evidence type="ECO:0000256" key="4">
    <source>
        <dbReference type="ARBA" id="ARBA00022729"/>
    </source>
</evidence>
<evidence type="ECO:0000256" key="3">
    <source>
        <dbReference type="ARBA" id="ARBA00022530"/>
    </source>
</evidence>
<dbReference type="Proteomes" id="UP001174136">
    <property type="component" value="Unassembled WGS sequence"/>
</dbReference>
<dbReference type="AlphaFoldDB" id="A0AA47NVR0"/>
<evidence type="ECO:0000313" key="10">
    <source>
        <dbReference type="Proteomes" id="UP001174136"/>
    </source>
</evidence>
<dbReference type="GO" id="GO:0005615">
    <property type="term" value="C:extracellular space"/>
    <property type="evidence" value="ECO:0007669"/>
    <property type="project" value="TreeGrafter"/>
</dbReference>
<organism evidence="9 10">
    <name type="scientific">Merluccius polli</name>
    <name type="common">Benguela hake</name>
    <name type="synonym">Merluccius cadenati</name>
    <dbReference type="NCBI Taxonomy" id="89951"/>
    <lineage>
        <taxon>Eukaryota</taxon>
        <taxon>Metazoa</taxon>
        <taxon>Chordata</taxon>
        <taxon>Craniata</taxon>
        <taxon>Vertebrata</taxon>
        <taxon>Euteleostomi</taxon>
        <taxon>Actinopterygii</taxon>
        <taxon>Neopterygii</taxon>
        <taxon>Teleostei</taxon>
        <taxon>Neoteleostei</taxon>
        <taxon>Acanthomorphata</taxon>
        <taxon>Zeiogadaria</taxon>
        <taxon>Gadariae</taxon>
        <taxon>Gadiformes</taxon>
        <taxon>Gadoidei</taxon>
        <taxon>Merlucciidae</taxon>
        <taxon>Merluccius</taxon>
    </lineage>
</organism>
<evidence type="ECO:0000259" key="8">
    <source>
        <dbReference type="PROSITE" id="PS50234"/>
    </source>
</evidence>
<keyword evidence="4" id="KW-0732">Signal</keyword>
<dbReference type="EMBL" id="JAOPHQ010004573">
    <property type="protein sequence ID" value="KAK0138783.1"/>
    <property type="molecule type" value="Genomic_DNA"/>
</dbReference>
<gene>
    <name evidence="9" type="primary">COL6A3_3</name>
    <name evidence="9" type="ORF">N1851_024671</name>
</gene>
<accession>A0AA47NVR0</accession>
<keyword evidence="3" id="KW-0272">Extracellular matrix</keyword>
<comment type="caution">
    <text evidence="9">The sequence shown here is derived from an EMBL/GenBank/DDBJ whole genome shotgun (WGS) entry which is preliminary data.</text>
</comment>
<proteinExistence type="predicted"/>
<evidence type="ECO:0000256" key="1">
    <source>
        <dbReference type="ARBA" id="ARBA00004498"/>
    </source>
</evidence>
<dbReference type="InterPro" id="IPR050525">
    <property type="entry name" value="ECM_Assembly_Org"/>
</dbReference>
<evidence type="ECO:0000313" key="9">
    <source>
        <dbReference type="EMBL" id="KAK0138783.1"/>
    </source>
</evidence>
<dbReference type="InterPro" id="IPR036465">
    <property type="entry name" value="vWFA_dom_sf"/>
</dbReference>
<keyword evidence="10" id="KW-1185">Reference proteome</keyword>
<evidence type="ECO:0000256" key="6">
    <source>
        <dbReference type="ARBA" id="ARBA00022889"/>
    </source>
</evidence>